<reference evidence="6" key="1">
    <citation type="submission" date="2025-08" db="UniProtKB">
        <authorList>
            <consortium name="Ensembl"/>
        </authorList>
    </citation>
    <scope>IDENTIFICATION</scope>
</reference>
<evidence type="ECO:0000256" key="4">
    <source>
        <dbReference type="SAM" id="MobiDB-lite"/>
    </source>
</evidence>
<evidence type="ECO:0000313" key="6">
    <source>
        <dbReference type="Ensembl" id="ENSCLMP00005035786.1"/>
    </source>
</evidence>
<feature type="compositionally biased region" description="Basic and acidic residues" evidence="4">
    <location>
        <begin position="64"/>
        <end position="84"/>
    </location>
</feature>
<sequence>MLLLIRPRTKSFLAGRLQFDFSTISNSQRNDIYIICLCSHHSSCFAITFKDRYNIYNSQFSEEKDSDGKEKKSKSKEKDKKKEPASLFQINGEKDSKSKKKGDYILVNTAQTLWAKGRRKRFLKCPNSPFKESHGHVRTFFLFQCDRINMNLSLLVGQERSPSPEIEFDNLEKFVMEPAPQGVTIKCRVTRDQRGMDKSLYPTYYFHLDNAKKVRRGTFLLAGRKRKKCGTSNYLISIDATDLSRGGENFVGKLRSNLMGTKFTVFDNALNPDRALPDMSNARQELAGIIYETNVLGMKGPRRMSIIIPGMDKDNDRVPLRPRNECDGLLIRHQNRRMENLIELHNKTPVWNDESSSHVLNFNGRVTQASIKNFQIVHSKDLDYIVMQFGRIADDIFTLDFNYPMCAVQAFAIALSSFDGKIACE</sequence>
<organism evidence="6 7">
    <name type="scientific">Cyclopterus lumpus</name>
    <name type="common">Lumpsucker</name>
    <dbReference type="NCBI Taxonomy" id="8103"/>
    <lineage>
        <taxon>Eukaryota</taxon>
        <taxon>Metazoa</taxon>
        <taxon>Chordata</taxon>
        <taxon>Craniata</taxon>
        <taxon>Vertebrata</taxon>
        <taxon>Euteleostomi</taxon>
        <taxon>Actinopterygii</taxon>
        <taxon>Neopterygii</taxon>
        <taxon>Teleostei</taxon>
        <taxon>Neoteleostei</taxon>
        <taxon>Acanthomorphata</taxon>
        <taxon>Eupercaria</taxon>
        <taxon>Perciformes</taxon>
        <taxon>Cottioidei</taxon>
        <taxon>Cottales</taxon>
        <taxon>Cyclopteridae</taxon>
        <taxon>Cyclopterus</taxon>
    </lineage>
</organism>
<keyword evidence="3" id="KW-0963">Cytoplasm</keyword>
<evidence type="ECO:0000256" key="3">
    <source>
        <dbReference type="ARBA" id="ARBA00022490"/>
    </source>
</evidence>
<feature type="domain" description="Tubby C-terminal" evidence="5">
    <location>
        <begin position="176"/>
        <end position="419"/>
    </location>
</feature>
<dbReference type="GO" id="GO:0061512">
    <property type="term" value="P:protein localization to cilium"/>
    <property type="evidence" value="ECO:0007669"/>
    <property type="project" value="TreeGrafter"/>
</dbReference>
<dbReference type="FunFam" id="3.20.90.10:FF:000001">
    <property type="entry name" value="Tubby-like protein"/>
    <property type="match status" value="1"/>
</dbReference>
<dbReference type="SUPFAM" id="SSF54518">
    <property type="entry name" value="Tubby C-terminal domain-like"/>
    <property type="match status" value="1"/>
</dbReference>
<dbReference type="GO" id="GO:0005737">
    <property type="term" value="C:cytoplasm"/>
    <property type="evidence" value="ECO:0007669"/>
    <property type="project" value="UniProtKB-SubCell"/>
</dbReference>
<comment type="subcellular location">
    <subcellularLocation>
        <location evidence="1">Cytoplasm</location>
    </subcellularLocation>
</comment>
<evidence type="ECO:0000256" key="2">
    <source>
        <dbReference type="ARBA" id="ARBA00007129"/>
    </source>
</evidence>
<dbReference type="InterPro" id="IPR000007">
    <property type="entry name" value="Tubby_C"/>
</dbReference>
<keyword evidence="7" id="KW-1185">Reference proteome</keyword>
<dbReference type="InterPro" id="IPR025659">
    <property type="entry name" value="Tubby-like_C"/>
</dbReference>
<dbReference type="Pfam" id="PF01167">
    <property type="entry name" value="Tub"/>
    <property type="match status" value="1"/>
</dbReference>
<dbReference type="Proteomes" id="UP000694565">
    <property type="component" value="Unplaced"/>
</dbReference>
<dbReference type="PANTHER" id="PTHR16517">
    <property type="entry name" value="TUBBY-RELATED"/>
    <property type="match status" value="1"/>
</dbReference>
<dbReference type="Gene3D" id="3.20.90.10">
    <property type="entry name" value="Tubby Protein, Chain A"/>
    <property type="match status" value="1"/>
</dbReference>
<dbReference type="GeneTree" id="ENSGT00940000158771"/>
<name>A0A8C3A0R5_CYCLU</name>
<feature type="region of interest" description="Disordered" evidence="4">
    <location>
        <begin position="64"/>
        <end position="97"/>
    </location>
</feature>
<dbReference type="PRINTS" id="PR01573">
    <property type="entry name" value="SUPERTUBBY"/>
</dbReference>
<dbReference type="InterPro" id="IPR018066">
    <property type="entry name" value="Tubby_C_CS"/>
</dbReference>
<evidence type="ECO:0000259" key="5">
    <source>
        <dbReference type="Pfam" id="PF01167"/>
    </source>
</evidence>
<protein>
    <submittedName>
        <fullName evidence="6">TUB like protein 1b</fullName>
    </submittedName>
</protein>
<dbReference type="PANTHER" id="PTHR16517:SF12">
    <property type="entry name" value="TUBBY-RELATED PROTEIN 1"/>
    <property type="match status" value="1"/>
</dbReference>
<dbReference type="Ensembl" id="ENSCLMT00005037216.1">
    <property type="protein sequence ID" value="ENSCLMP00005035786.1"/>
    <property type="gene ID" value="ENSCLMG00005017071.1"/>
</dbReference>
<dbReference type="GO" id="GO:0005929">
    <property type="term" value="C:cilium"/>
    <property type="evidence" value="ECO:0007669"/>
    <property type="project" value="TreeGrafter"/>
</dbReference>
<reference evidence="6" key="2">
    <citation type="submission" date="2025-09" db="UniProtKB">
        <authorList>
            <consortium name="Ensembl"/>
        </authorList>
    </citation>
    <scope>IDENTIFICATION</scope>
</reference>
<proteinExistence type="inferred from homology"/>
<dbReference type="AlphaFoldDB" id="A0A8C3A0R5"/>
<evidence type="ECO:0000256" key="1">
    <source>
        <dbReference type="ARBA" id="ARBA00004496"/>
    </source>
</evidence>
<evidence type="ECO:0000313" key="7">
    <source>
        <dbReference type="Proteomes" id="UP000694565"/>
    </source>
</evidence>
<dbReference type="GO" id="GO:0051015">
    <property type="term" value="F:actin filament binding"/>
    <property type="evidence" value="ECO:0007669"/>
    <property type="project" value="TreeGrafter"/>
</dbReference>
<dbReference type="PROSITE" id="PS01201">
    <property type="entry name" value="TUB_2"/>
    <property type="match status" value="1"/>
</dbReference>
<comment type="similarity">
    <text evidence="2">Belongs to the TUB family.</text>
</comment>
<accession>A0A8C3A0R5</accession>